<organism evidence="3 4">
    <name type="scientific">Pseudomonas amygdali pv. eriobotryae</name>
    <dbReference type="NCBI Taxonomy" id="129137"/>
    <lineage>
        <taxon>Bacteria</taxon>
        <taxon>Pseudomonadati</taxon>
        <taxon>Pseudomonadota</taxon>
        <taxon>Gammaproteobacteria</taxon>
        <taxon>Pseudomonadales</taxon>
        <taxon>Pseudomonadaceae</taxon>
        <taxon>Pseudomonas</taxon>
        <taxon>Pseudomonas amygdali</taxon>
    </lineage>
</organism>
<reference evidence="3" key="1">
    <citation type="submission" date="2020-09" db="EMBL/GenBank/DDBJ databases">
        <title>Pseudomonas syringae pv. eriobotryae genome sequence causing loquat canker disease.</title>
        <authorList>
            <person name="Fukuda S."/>
            <person name="Tashiro H."/>
            <person name="Nagano Y."/>
        </authorList>
    </citation>
    <scope>NUCLEOTIDE SEQUENCE</scope>
    <source>
        <strain evidence="3">AM001</strain>
    </source>
</reference>
<feature type="region of interest" description="Disordered" evidence="2">
    <location>
        <begin position="43"/>
        <end position="74"/>
    </location>
</feature>
<evidence type="ECO:0000313" key="3">
    <source>
        <dbReference type="EMBL" id="GFZ63032.1"/>
    </source>
</evidence>
<dbReference type="Gene3D" id="1.10.443.10">
    <property type="entry name" value="Intergrase catalytic core"/>
    <property type="match status" value="1"/>
</dbReference>
<accession>A0A9P3AJH5</accession>
<dbReference type="EMBL" id="BMZW01000061">
    <property type="protein sequence ID" value="GFZ63032.1"/>
    <property type="molecule type" value="Genomic_DNA"/>
</dbReference>
<dbReference type="GO" id="GO:0006310">
    <property type="term" value="P:DNA recombination"/>
    <property type="evidence" value="ECO:0007669"/>
    <property type="project" value="UniProtKB-KW"/>
</dbReference>
<dbReference type="SUPFAM" id="SSF56349">
    <property type="entry name" value="DNA breaking-rejoining enzymes"/>
    <property type="match status" value="1"/>
</dbReference>
<protein>
    <submittedName>
        <fullName evidence="3">Uncharacterized protein</fullName>
    </submittedName>
</protein>
<dbReference type="AlphaFoldDB" id="A0A9P3AJH5"/>
<evidence type="ECO:0000313" key="4">
    <source>
        <dbReference type="Proteomes" id="UP000630864"/>
    </source>
</evidence>
<dbReference type="InterPro" id="IPR011010">
    <property type="entry name" value="DNA_brk_join_enz"/>
</dbReference>
<comment type="caution">
    <text evidence="3">The sequence shown here is derived from an EMBL/GenBank/DDBJ whole genome shotgun (WGS) entry which is preliminary data.</text>
</comment>
<sequence length="74" mass="9012">MEHGHRHAYGYRLCESDLSEEFIQKALHHRNIESQRVYKEPTYEDTRVERMKGEKRLAEKRREARELQGGQERQ</sequence>
<gene>
    <name evidence="3" type="ORF">PSE10A_55430</name>
</gene>
<dbReference type="Proteomes" id="UP000630864">
    <property type="component" value="Unassembled WGS sequence"/>
</dbReference>
<proteinExistence type="predicted"/>
<dbReference type="InterPro" id="IPR013762">
    <property type="entry name" value="Integrase-like_cat_sf"/>
</dbReference>
<evidence type="ECO:0000256" key="1">
    <source>
        <dbReference type="ARBA" id="ARBA00023172"/>
    </source>
</evidence>
<evidence type="ECO:0000256" key="2">
    <source>
        <dbReference type="SAM" id="MobiDB-lite"/>
    </source>
</evidence>
<dbReference type="GO" id="GO:0015074">
    <property type="term" value="P:DNA integration"/>
    <property type="evidence" value="ECO:0007669"/>
    <property type="project" value="InterPro"/>
</dbReference>
<keyword evidence="1" id="KW-0233">DNA recombination</keyword>
<dbReference type="GO" id="GO:0003677">
    <property type="term" value="F:DNA binding"/>
    <property type="evidence" value="ECO:0007669"/>
    <property type="project" value="InterPro"/>
</dbReference>
<name>A0A9P3AJH5_PSEA0</name>